<organism evidence="2 3">
    <name type="scientific">Tritrichomonas musculus</name>
    <dbReference type="NCBI Taxonomy" id="1915356"/>
    <lineage>
        <taxon>Eukaryota</taxon>
        <taxon>Metamonada</taxon>
        <taxon>Parabasalia</taxon>
        <taxon>Tritrichomonadida</taxon>
        <taxon>Tritrichomonadidae</taxon>
        <taxon>Tritrichomonas</taxon>
    </lineage>
</organism>
<feature type="coiled-coil region" evidence="1">
    <location>
        <begin position="21"/>
        <end position="62"/>
    </location>
</feature>
<accession>A0ABR2HWB2</accession>
<name>A0ABR2HWB2_9EUKA</name>
<comment type="caution">
    <text evidence="2">The sequence shown here is derived from an EMBL/GenBank/DDBJ whole genome shotgun (WGS) entry which is preliminary data.</text>
</comment>
<reference evidence="2 3" key="1">
    <citation type="submission" date="2024-04" db="EMBL/GenBank/DDBJ databases">
        <title>Tritrichomonas musculus Genome.</title>
        <authorList>
            <person name="Alves-Ferreira E."/>
            <person name="Grigg M."/>
            <person name="Lorenzi H."/>
            <person name="Galac M."/>
        </authorList>
    </citation>
    <scope>NUCLEOTIDE SEQUENCE [LARGE SCALE GENOMIC DNA]</scope>
    <source>
        <strain evidence="2 3">EAF2021</strain>
    </source>
</reference>
<keyword evidence="1" id="KW-0175">Coiled coil</keyword>
<evidence type="ECO:0000256" key="1">
    <source>
        <dbReference type="SAM" id="Coils"/>
    </source>
</evidence>
<proteinExistence type="predicted"/>
<dbReference type="EMBL" id="JAPFFF010000021">
    <property type="protein sequence ID" value="KAK8853880.1"/>
    <property type="molecule type" value="Genomic_DNA"/>
</dbReference>
<gene>
    <name evidence="2" type="ORF">M9Y10_016423</name>
</gene>
<protein>
    <submittedName>
        <fullName evidence="2">Uncharacterized protein</fullName>
    </submittedName>
</protein>
<dbReference type="Proteomes" id="UP001470230">
    <property type="component" value="Unassembled WGS sequence"/>
</dbReference>
<keyword evidence="3" id="KW-1185">Reference proteome</keyword>
<evidence type="ECO:0000313" key="3">
    <source>
        <dbReference type="Proteomes" id="UP001470230"/>
    </source>
</evidence>
<sequence length="689" mass="80947">MNSNKTQLFEAHKKYNENETLRKQKQRENLLKNQRKHVENENLKLRNDINKLESSIKIEELNNKPDNSIKSENDVLSVEENNDMHIDMNNFPNQLTDINGIVDIIGTWRERSKIEKKKTIHACLSVDAIFFTPEVKVSDDSIFEGILFSQEEIELISKNCFSKFKKNPNELQIFLQLNNNKIIRTAFVFQVQPYQKIYSNFVVHVEPAVNGKANKKIVDMLKYIKDVLKNRNISIMSFAFDGDSAYSQMHEEYFNSYINSALTKNSISLTKTLNFRVISDFLHLIKRLRYRIFGVFIHSGFELSGKFFNVETLKNLFKNLPNIIWSNESYTKMHDSLPLLLFSPQNFLFLLEKKQFLEAAYFLPISFSILALNFPNLGFKNRHYFLNIAFWFLAYYYDEKNKKDKKQLSDTKRGGEHITFYSNKIVIEFLNTIHCNIQLMNIFEFFYFDRNSTTPLEHKFGCSRKRAKFIHTLKKFLKVISEMQTIQQKEALQKGENFEEELEKIHCRQNSFGVTCESKVCDSAFTFIEEDYPAQAVAKAFLELAGFDVKSDISPYDIVSHLIAYLSIFIDDSQNEGRRRTKISHRIFTCGVGQCTNGKLLTTSSVKKYKFTKLNYDDHKELLDMKLRVKFSIPKNVKITKDKYFYIIDVLKRRNILEEELPSKNSSKKEMINWLVSNLNRIYTIILDL</sequence>
<evidence type="ECO:0000313" key="2">
    <source>
        <dbReference type="EMBL" id="KAK8853880.1"/>
    </source>
</evidence>